<sequence length="72" mass="8097">STRRTPTGAVRTKRLQAAREALGQVEQMYVKDVNRPVRPETEKLKHKDKSGTKGRRGTRIAEGAESHSDQCH</sequence>
<dbReference type="AlphaFoldDB" id="A0AA38L158"/>
<comment type="caution">
    <text evidence="2">The sequence shown here is derived from an EMBL/GenBank/DDBJ whole genome shotgun (WGS) entry which is preliminary data.</text>
</comment>
<feature type="region of interest" description="Disordered" evidence="1">
    <location>
        <begin position="32"/>
        <end position="72"/>
    </location>
</feature>
<name>A0AA38L158_TAXCH</name>
<keyword evidence="3" id="KW-1185">Reference proteome</keyword>
<evidence type="ECO:0000256" key="1">
    <source>
        <dbReference type="SAM" id="MobiDB-lite"/>
    </source>
</evidence>
<feature type="non-terminal residue" evidence="2">
    <location>
        <position position="1"/>
    </location>
</feature>
<proteinExistence type="predicted"/>
<feature type="compositionally biased region" description="Basic and acidic residues" evidence="1">
    <location>
        <begin position="32"/>
        <end position="51"/>
    </location>
</feature>
<accession>A0AA38L158</accession>
<evidence type="ECO:0000313" key="2">
    <source>
        <dbReference type="EMBL" id="KAH9312153.1"/>
    </source>
</evidence>
<feature type="compositionally biased region" description="Basic and acidic residues" evidence="1">
    <location>
        <begin position="62"/>
        <end position="72"/>
    </location>
</feature>
<dbReference type="EMBL" id="JAHRHJ020000006">
    <property type="protein sequence ID" value="KAH9312153.1"/>
    <property type="molecule type" value="Genomic_DNA"/>
</dbReference>
<protein>
    <submittedName>
        <fullName evidence="2">Uncharacterized protein</fullName>
    </submittedName>
</protein>
<gene>
    <name evidence="2" type="ORF">KI387_027188</name>
</gene>
<evidence type="ECO:0000313" key="3">
    <source>
        <dbReference type="Proteomes" id="UP000824469"/>
    </source>
</evidence>
<reference evidence="2 3" key="1">
    <citation type="journal article" date="2021" name="Nat. Plants">
        <title>The Taxus genome provides insights into paclitaxel biosynthesis.</title>
        <authorList>
            <person name="Xiong X."/>
            <person name="Gou J."/>
            <person name="Liao Q."/>
            <person name="Li Y."/>
            <person name="Zhou Q."/>
            <person name="Bi G."/>
            <person name="Li C."/>
            <person name="Du R."/>
            <person name="Wang X."/>
            <person name="Sun T."/>
            <person name="Guo L."/>
            <person name="Liang H."/>
            <person name="Lu P."/>
            <person name="Wu Y."/>
            <person name="Zhang Z."/>
            <person name="Ro D.K."/>
            <person name="Shang Y."/>
            <person name="Huang S."/>
            <person name="Yan J."/>
        </authorList>
    </citation>
    <scope>NUCLEOTIDE SEQUENCE [LARGE SCALE GENOMIC DNA]</scope>
    <source>
        <strain evidence="2">Ta-2019</strain>
    </source>
</reference>
<dbReference type="Proteomes" id="UP000824469">
    <property type="component" value="Unassembled WGS sequence"/>
</dbReference>
<organism evidence="2 3">
    <name type="scientific">Taxus chinensis</name>
    <name type="common">Chinese yew</name>
    <name type="synonym">Taxus wallichiana var. chinensis</name>
    <dbReference type="NCBI Taxonomy" id="29808"/>
    <lineage>
        <taxon>Eukaryota</taxon>
        <taxon>Viridiplantae</taxon>
        <taxon>Streptophyta</taxon>
        <taxon>Embryophyta</taxon>
        <taxon>Tracheophyta</taxon>
        <taxon>Spermatophyta</taxon>
        <taxon>Pinopsida</taxon>
        <taxon>Pinidae</taxon>
        <taxon>Conifers II</taxon>
        <taxon>Cupressales</taxon>
        <taxon>Taxaceae</taxon>
        <taxon>Taxus</taxon>
    </lineage>
</organism>
<feature type="non-terminal residue" evidence="2">
    <location>
        <position position="72"/>
    </location>
</feature>